<evidence type="ECO:0000259" key="5">
    <source>
        <dbReference type="Pfam" id="PF08306"/>
    </source>
</evidence>
<evidence type="ECO:0000256" key="1">
    <source>
        <dbReference type="ARBA" id="ARBA00022729"/>
    </source>
</evidence>
<feature type="domain" description="Glycosyl hydrolase family 98 central" evidence="5">
    <location>
        <begin position="233"/>
        <end position="432"/>
    </location>
</feature>
<dbReference type="Gene3D" id="2.60.40.10">
    <property type="entry name" value="Immunoglobulins"/>
    <property type="match status" value="1"/>
</dbReference>
<feature type="signal peptide" evidence="3">
    <location>
        <begin position="1"/>
        <end position="30"/>
    </location>
</feature>
<evidence type="ECO:0000256" key="2">
    <source>
        <dbReference type="ARBA" id="ARBA00022801"/>
    </source>
</evidence>
<dbReference type="Proteomes" id="UP000307602">
    <property type="component" value="Unassembled WGS sequence"/>
</dbReference>
<accession>A0A4S1DVD8</accession>
<evidence type="ECO:0000313" key="8">
    <source>
        <dbReference type="EMBL" id="TGV01428.1"/>
    </source>
</evidence>
<proteinExistence type="predicted"/>
<dbReference type="SUPFAM" id="SSF49785">
    <property type="entry name" value="Galactose-binding domain-like"/>
    <property type="match status" value="1"/>
</dbReference>
<evidence type="ECO:0000259" key="6">
    <source>
        <dbReference type="Pfam" id="PF08307"/>
    </source>
</evidence>
<dbReference type="InterPro" id="IPR013783">
    <property type="entry name" value="Ig-like_fold"/>
</dbReference>
<dbReference type="Pfam" id="PF18962">
    <property type="entry name" value="Por_Secre_tail"/>
    <property type="match status" value="1"/>
</dbReference>
<dbReference type="GO" id="GO:0005975">
    <property type="term" value="P:carbohydrate metabolic process"/>
    <property type="evidence" value="ECO:0007669"/>
    <property type="project" value="InterPro"/>
</dbReference>
<feature type="domain" description="Glycosyl hydrolase family 98 C-terminal" evidence="6">
    <location>
        <begin position="538"/>
        <end position="630"/>
    </location>
</feature>
<dbReference type="AlphaFoldDB" id="A0A4S1DVD8"/>
<dbReference type="InterPro" id="IPR013190">
    <property type="entry name" value="GH98_C"/>
</dbReference>
<evidence type="ECO:0000259" key="4">
    <source>
        <dbReference type="Pfam" id="PF02018"/>
    </source>
</evidence>
<dbReference type="OrthoDB" id="1407920at2"/>
<evidence type="ECO:0000256" key="3">
    <source>
        <dbReference type="SAM" id="SignalP"/>
    </source>
</evidence>
<dbReference type="EMBL" id="SRSO01000023">
    <property type="protein sequence ID" value="TGV01428.1"/>
    <property type="molecule type" value="Genomic_DNA"/>
</dbReference>
<feature type="chain" id="PRO_5020458485" evidence="3">
    <location>
        <begin position="31"/>
        <end position="931"/>
    </location>
</feature>
<name>A0A4S1DVD8_9FLAO</name>
<keyword evidence="9" id="KW-1185">Reference proteome</keyword>
<dbReference type="InterPro" id="IPR003305">
    <property type="entry name" value="CenC_carb-bd"/>
</dbReference>
<keyword evidence="2" id="KW-0378">Hydrolase</keyword>
<dbReference type="InterPro" id="IPR011071">
    <property type="entry name" value="Lyase_8-like_C"/>
</dbReference>
<dbReference type="Gene3D" id="2.60.120.260">
    <property type="entry name" value="Galactose-binding domain-like"/>
    <property type="match status" value="1"/>
</dbReference>
<dbReference type="Pfam" id="PF02018">
    <property type="entry name" value="CBM_4_9"/>
    <property type="match status" value="1"/>
</dbReference>
<dbReference type="Gene3D" id="2.60.220.10">
    <property type="entry name" value="Polysaccharide lyase family 8-like, C-terminal"/>
    <property type="match status" value="1"/>
</dbReference>
<protein>
    <submittedName>
        <fullName evidence="8">T9SS type A sorting domain-containing protein</fullName>
    </submittedName>
</protein>
<gene>
    <name evidence="8" type="ORF">EM932_15145</name>
</gene>
<reference evidence="8 9" key="1">
    <citation type="submission" date="2019-04" db="EMBL/GenBank/DDBJ databases">
        <authorList>
            <person name="Liu A."/>
        </authorList>
    </citation>
    <scope>NUCLEOTIDE SEQUENCE [LARGE SCALE GENOMIC DNA]</scope>
    <source>
        <strain evidence="8 9">RZ03</strain>
    </source>
</reference>
<dbReference type="Gene3D" id="3.20.20.80">
    <property type="entry name" value="Glycosidases"/>
    <property type="match status" value="1"/>
</dbReference>
<dbReference type="Gene3D" id="2.60.40.3080">
    <property type="match status" value="1"/>
</dbReference>
<dbReference type="InterPro" id="IPR013191">
    <property type="entry name" value="GH98_central"/>
</dbReference>
<feature type="domain" description="CBM-cenC" evidence="4">
    <location>
        <begin position="703"/>
        <end position="817"/>
    </location>
</feature>
<dbReference type="InterPro" id="IPR008979">
    <property type="entry name" value="Galactose-bd-like_sf"/>
</dbReference>
<evidence type="ECO:0000259" key="7">
    <source>
        <dbReference type="Pfam" id="PF18962"/>
    </source>
</evidence>
<keyword evidence="1 3" id="KW-0732">Signal</keyword>
<dbReference type="InterPro" id="IPR026444">
    <property type="entry name" value="Secre_tail"/>
</dbReference>
<dbReference type="Pfam" id="PF08307">
    <property type="entry name" value="Glyco_hydro_98C"/>
    <property type="match status" value="1"/>
</dbReference>
<evidence type="ECO:0000313" key="9">
    <source>
        <dbReference type="Proteomes" id="UP000307602"/>
    </source>
</evidence>
<dbReference type="GO" id="GO:0016798">
    <property type="term" value="F:hydrolase activity, acting on glycosyl bonds"/>
    <property type="evidence" value="ECO:0007669"/>
    <property type="project" value="InterPro"/>
</dbReference>
<comment type="caution">
    <text evidence="8">The sequence shown here is derived from an EMBL/GenBank/DDBJ whole genome shotgun (WGS) entry which is preliminary data.</text>
</comment>
<dbReference type="Pfam" id="PF08306">
    <property type="entry name" value="Glyco_hydro_98M"/>
    <property type="match status" value="1"/>
</dbReference>
<feature type="domain" description="Secretion system C-terminal sorting" evidence="7">
    <location>
        <begin position="854"/>
        <end position="929"/>
    </location>
</feature>
<dbReference type="NCBIfam" id="TIGR04183">
    <property type="entry name" value="Por_Secre_tail"/>
    <property type="match status" value="1"/>
</dbReference>
<organism evidence="8 9">
    <name type="scientific">Flavivirga rizhaonensis</name>
    <dbReference type="NCBI Taxonomy" id="2559571"/>
    <lineage>
        <taxon>Bacteria</taxon>
        <taxon>Pseudomonadati</taxon>
        <taxon>Bacteroidota</taxon>
        <taxon>Flavobacteriia</taxon>
        <taxon>Flavobacteriales</taxon>
        <taxon>Flavobacteriaceae</taxon>
        <taxon>Flavivirga</taxon>
    </lineage>
</organism>
<sequence>MKLLIMKKKIKLRFTVLCIKFMLAVGSVFAQNVIPLVPKNGEELTDVAVAFKVKVSTDGPYKLQVSKNSDFTGQVLTQETTIKHLYDHVYFITSQGIHNPSEKFLLEPGVWYWRVSDDNEASWSATRSLRVNNDHSPKPQPWVITPEKPLFHWRLRSLIMDNPATAAAQLKKMVPDAIKDYVVLDLGHSFLYHMTKGRDLLEYSRFFNDLGYKFTFDIGTEDRKDRVGSLAELEQVFKELPNCVGAATSELFYRYYFEEKARSTYEGALELCRKYGKMFVYADMNHVRPKWVLYTDLNWDKFKNKSYADYLIPLYKNTDPWGAYTCVSALQGMKLTGMVKNIGIWSDEWCWEKFGQPNEYNLENWHENGHDPNGTQRVYPFMQHIKQYIYGMTYGSTVFALEGNLQWSYQTGEPNDNHSRYLTPFVNAVISERIVPSQEAINENFHVIVNTEDIEREDRKFLTYLEGNIWGDFLRSTYGITDSETYNKTLETGRGTIYQSAYLEMTPNTDRYPSGIPFLPKQGVAPPIIKGTPLEVVKISDLNTQSEVNANLNVHYPVSSNQAYARKIDKSIFVYNTLENDNIKQSYNVDINHGIIESLSGNIDLMSYVIGKLRDDGETLFIQANAYVANLGLRGGRYTLPTYPSILKFKCQKKPYIESDEIAAIKKQEWDSTNNIFTVEIDHSVAGAVDFTISENVPTEPANFISNNGFELGDLSSWSNWGNITVGSNNVNNGSYSANIDGAGSLFQMVPVEPNTTYLLSAYGKVSAIGQQVLLGVKNHDAPEKTLAIKSTSYSKGSFSFTTGPNATIAQVYFYVANASDQAWGDDFELVKDTGTILSNGFSKGSYKERNIVVYPNPNSNGLLNIVQSKYDDTATVIKVFDITGRSVYTNRFINQQNIQIDLSQLNLNKGTYFIKVIGSNGSYNKSILIE</sequence>